<reference evidence="2 3" key="1">
    <citation type="submission" date="2018-06" db="EMBL/GenBank/DDBJ databases">
        <title>Genomic Encyclopedia of Archaeal and Bacterial Type Strains, Phase II (KMG-II): from individual species to whole genera.</title>
        <authorList>
            <person name="Goeker M."/>
        </authorList>
    </citation>
    <scope>NUCLEOTIDE SEQUENCE [LARGE SCALE GENOMIC DNA]</scope>
    <source>
        <strain evidence="2 3">DSM 21851</strain>
    </source>
</reference>
<dbReference type="RefSeq" id="WP_111631567.1">
    <property type="nucleotide sequence ID" value="NZ_QLMC01000017.1"/>
</dbReference>
<proteinExistence type="predicted"/>
<dbReference type="EMBL" id="QLMC01000017">
    <property type="protein sequence ID" value="RAJ90013.1"/>
    <property type="molecule type" value="Genomic_DNA"/>
</dbReference>
<dbReference type="AlphaFoldDB" id="A0A327WIW9"/>
<keyword evidence="3" id="KW-1185">Reference proteome</keyword>
<organism evidence="2 3">
    <name type="scientific">Larkinella arboricola</name>
    <dbReference type="NCBI Taxonomy" id="643671"/>
    <lineage>
        <taxon>Bacteria</taxon>
        <taxon>Pseudomonadati</taxon>
        <taxon>Bacteroidota</taxon>
        <taxon>Cytophagia</taxon>
        <taxon>Cytophagales</taxon>
        <taxon>Spirosomataceae</taxon>
        <taxon>Larkinella</taxon>
    </lineage>
</organism>
<dbReference type="InterPro" id="IPR043519">
    <property type="entry name" value="NT_sf"/>
</dbReference>
<feature type="compositionally biased region" description="Basic and acidic residues" evidence="1">
    <location>
        <begin position="146"/>
        <end position="158"/>
    </location>
</feature>
<protein>
    <recommendedName>
        <fullName evidence="4">Nucleotidyltransferase AbiEii toxin of type IV toxin-antitoxin system</fullName>
    </recommendedName>
</protein>
<evidence type="ECO:0000313" key="2">
    <source>
        <dbReference type="EMBL" id="RAJ90013.1"/>
    </source>
</evidence>
<accession>A0A327WIW9</accession>
<name>A0A327WIW9_LARAB</name>
<gene>
    <name evidence="2" type="ORF">LX87_05579</name>
</gene>
<dbReference type="Gene3D" id="3.30.460.40">
    <property type="match status" value="1"/>
</dbReference>
<sequence>MDYSAIIRHICNVFNRNSVEYLVVGGTAVALHGYYRKSINKGGQVVDKPDLDFWYNPTYPNYFNLLNSLEALGKDVSEYREEQAPDPRRSNFQLDFPDYSLDILPYIKAPLKFVQSFAKKEVFYSEGVEISLISFDDLILDKESMGRPKDMSDIENLKRNNPSQPL</sequence>
<feature type="region of interest" description="Disordered" evidence="1">
    <location>
        <begin position="146"/>
        <end position="166"/>
    </location>
</feature>
<dbReference type="OrthoDB" id="121150at2"/>
<evidence type="ECO:0000256" key="1">
    <source>
        <dbReference type="SAM" id="MobiDB-lite"/>
    </source>
</evidence>
<dbReference type="Proteomes" id="UP000248790">
    <property type="component" value="Unassembled WGS sequence"/>
</dbReference>
<dbReference type="SUPFAM" id="SSF81301">
    <property type="entry name" value="Nucleotidyltransferase"/>
    <property type="match status" value="1"/>
</dbReference>
<evidence type="ECO:0008006" key="4">
    <source>
        <dbReference type="Google" id="ProtNLM"/>
    </source>
</evidence>
<evidence type="ECO:0000313" key="3">
    <source>
        <dbReference type="Proteomes" id="UP000248790"/>
    </source>
</evidence>
<comment type="caution">
    <text evidence="2">The sequence shown here is derived from an EMBL/GenBank/DDBJ whole genome shotgun (WGS) entry which is preliminary data.</text>
</comment>